<organism evidence="3 4">
    <name type="scientific">Actinoalloteichus hymeniacidonis</name>
    <dbReference type="NCBI Taxonomy" id="340345"/>
    <lineage>
        <taxon>Bacteria</taxon>
        <taxon>Bacillati</taxon>
        <taxon>Actinomycetota</taxon>
        <taxon>Actinomycetes</taxon>
        <taxon>Pseudonocardiales</taxon>
        <taxon>Pseudonocardiaceae</taxon>
        <taxon>Actinoalloteichus</taxon>
    </lineage>
</organism>
<feature type="transmembrane region" description="Helical" evidence="1">
    <location>
        <begin position="7"/>
        <end position="29"/>
    </location>
</feature>
<gene>
    <name evidence="3" type="ORF">TL08_20485</name>
</gene>
<feature type="transmembrane region" description="Helical" evidence="1">
    <location>
        <begin position="62"/>
        <end position="81"/>
    </location>
</feature>
<keyword evidence="1" id="KW-0812">Transmembrane</keyword>
<name>A0AAC9MYZ5_9PSEU</name>
<dbReference type="Pfam" id="PF19803">
    <property type="entry name" value="DUF6286"/>
    <property type="match status" value="1"/>
</dbReference>
<sequence length="178" mass="19580">MRLLVRLLAILIGLVLAIMGALLLLEIGWTRLRPASDPLIVPWRAWLDLGGELSWSAGTPTLASLLAIGVGALLCVAAIMARRRVLHLHDPGPDVSVTTSGRSIARLIVRRVRAEDGVSDVWVNADHRHIRVRAVGSDDEDGELLPRLQLLIRDVVADLPLREYPRVSVALRAPRSRR</sequence>
<evidence type="ECO:0000313" key="4">
    <source>
        <dbReference type="Proteomes" id="UP000095210"/>
    </source>
</evidence>
<keyword evidence="1" id="KW-0472">Membrane</keyword>
<protein>
    <recommendedName>
        <fullName evidence="2">DUF6286 domain-containing protein</fullName>
    </recommendedName>
</protein>
<evidence type="ECO:0000259" key="2">
    <source>
        <dbReference type="Pfam" id="PF19803"/>
    </source>
</evidence>
<keyword evidence="1" id="KW-1133">Transmembrane helix</keyword>
<accession>A0AAC9MYZ5</accession>
<dbReference type="RefSeq" id="WP_069851233.1">
    <property type="nucleotide sequence ID" value="NZ_CP014859.1"/>
</dbReference>
<keyword evidence="4" id="KW-1185">Reference proteome</keyword>
<dbReference type="AlphaFoldDB" id="A0AAC9MYZ5"/>
<dbReference type="Proteomes" id="UP000095210">
    <property type="component" value="Chromosome"/>
</dbReference>
<reference evidence="4" key="1">
    <citation type="submission" date="2016-03" db="EMBL/GenBank/DDBJ databases">
        <title>Complete genome sequence of the type strain Actinoalloteichus hymeniacidonis DSM 45092.</title>
        <authorList>
            <person name="Schaffert L."/>
            <person name="Albersmeier A."/>
            <person name="Winkler A."/>
            <person name="Kalinowski J."/>
            <person name="Zotchev S."/>
            <person name="Ruckert C."/>
        </authorList>
    </citation>
    <scope>NUCLEOTIDE SEQUENCE [LARGE SCALE GENOMIC DNA]</scope>
    <source>
        <strain evidence="4">HPA177(T) (DSM 45092(T))</strain>
    </source>
</reference>
<proteinExistence type="predicted"/>
<evidence type="ECO:0000313" key="3">
    <source>
        <dbReference type="EMBL" id="AOS64888.1"/>
    </source>
</evidence>
<dbReference type="KEGG" id="ahm:TL08_20485"/>
<evidence type="ECO:0000256" key="1">
    <source>
        <dbReference type="SAM" id="Phobius"/>
    </source>
</evidence>
<feature type="domain" description="DUF6286" evidence="2">
    <location>
        <begin position="71"/>
        <end position="172"/>
    </location>
</feature>
<dbReference type="EMBL" id="CP014859">
    <property type="protein sequence ID" value="AOS64888.1"/>
    <property type="molecule type" value="Genomic_DNA"/>
</dbReference>
<dbReference type="InterPro" id="IPR046253">
    <property type="entry name" value="DUF6286"/>
</dbReference>